<dbReference type="STRING" id="5722.A2FKP1"/>
<dbReference type="GO" id="GO:0000828">
    <property type="term" value="F:inositol hexakisphosphate kinase activity"/>
    <property type="evidence" value="ECO:0000318"/>
    <property type="project" value="GO_Central"/>
</dbReference>
<keyword evidence="2 4" id="KW-0808">Transferase</keyword>
<dbReference type="AlphaFoldDB" id="A2FKP1"/>
<proteinExistence type="inferred from homology"/>
<comment type="similarity">
    <text evidence="1 4">Belongs to the inositol phosphokinase (IPK) family.</text>
</comment>
<dbReference type="GO" id="GO:0005634">
    <property type="term" value="C:nucleus"/>
    <property type="evidence" value="ECO:0000318"/>
    <property type="project" value="GO_Central"/>
</dbReference>
<dbReference type="Proteomes" id="UP000001542">
    <property type="component" value="Unassembled WGS sequence"/>
</dbReference>
<dbReference type="SUPFAM" id="SSF56104">
    <property type="entry name" value="SAICAR synthase-like"/>
    <property type="match status" value="1"/>
</dbReference>
<reference evidence="5" key="2">
    <citation type="journal article" date="2007" name="Science">
        <title>Draft genome sequence of the sexually transmitted pathogen Trichomonas vaginalis.</title>
        <authorList>
            <person name="Carlton J.M."/>
            <person name="Hirt R.P."/>
            <person name="Silva J.C."/>
            <person name="Delcher A.L."/>
            <person name="Schatz M."/>
            <person name="Zhao Q."/>
            <person name="Wortman J.R."/>
            <person name="Bidwell S.L."/>
            <person name="Alsmark U.C.M."/>
            <person name="Besteiro S."/>
            <person name="Sicheritz-Ponten T."/>
            <person name="Noel C.J."/>
            <person name="Dacks J.B."/>
            <person name="Foster P.G."/>
            <person name="Simillion C."/>
            <person name="Van de Peer Y."/>
            <person name="Miranda-Saavedra D."/>
            <person name="Barton G.J."/>
            <person name="Westrop G.D."/>
            <person name="Mueller S."/>
            <person name="Dessi D."/>
            <person name="Fiori P.L."/>
            <person name="Ren Q."/>
            <person name="Paulsen I."/>
            <person name="Zhang H."/>
            <person name="Bastida-Corcuera F.D."/>
            <person name="Simoes-Barbosa A."/>
            <person name="Brown M.T."/>
            <person name="Hayes R.D."/>
            <person name="Mukherjee M."/>
            <person name="Okumura C.Y."/>
            <person name="Schneider R."/>
            <person name="Smith A.J."/>
            <person name="Vanacova S."/>
            <person name="Villalvazo M."/>
            <person name="Haas B.J."/>
            <person name="Pertea M."/>
            <person name="Feldblyum T.V."/>
            <person name="Utterback T.R."/>
            <person name="Shu C.L."/>
            <person name="Osoegawa K."/>
            <person name="de Jong P.J."/>
            <person name="Hrdy I."/>
            <person name="Horvathova L."/>
            <person name="Zubacova Z."/>
            <person name="Dolezal P."/>
            <person name="Malik S.B."/>
            <person name="Logsdon J.M. Jr."/>
            <person name="Henze K."/>
            <person name="Gupta A."/>
            <person name="Wang C.C."/>
            <person name="Dunne R.L."/>
            <person name="Upcroft J.A."/>
            <person name="Upcroft P."/>
            <person name="White O."/>
            <person name="Salzberg S.L."/>
            <person name="Tang P."/>
            <person name="Chiu C.-H."/>
            <person name="Lee Y.-S."/>
            <person name="Embley T.M."/>
            <person name="Coombs G.H."/>
            <person name="Mottram J.C."/>
            <person name="Tachezy J."/>
            <person name="Fraser-Liggett C.M."/>
            <person name="Johnson P.J."/>
        </authorList>
    </citation>
    <scope>NUCLEOTIDE SEQUENCE [LARGE SCALE GENOMIC DNA]</scope>
    <source>
        <strain evidence="5">G3</strain>
    </source>
</reference>
<dbReference type="InterPro" id="IPR005522">
    <property type="entry name" value="IPK"/>
</dbReference>
<dbReference type="PANTHER" id="PTHR12400">
    <property type="entry name" value="INOSITOL POLYPHOSPHATE KINASE"/>
    <property type="match status" value="1"/>
</dbReference>
<organism evidence="5 6">
    <name type="scientific">Trichomonas vaginalis (strain ATCC PRA-98 / G3)</name>
    <dbReference type="NCBI Taxonomy" id="412133"/>
    <lineage>
        <taxon>Eukaryota</taxon>
        <taxon>Metamonada</taxon>
        <taxon>Parabasalia</taxon>
        <taxon>Trichomonadida</taxon>
        <taxon>Trichomonadidae</taxon>
        <taxon>Trichomonas</taxon>
    </lineage>
</organism>
<keyword evidence="3 4" id="KW-0418">Kinase</keyword>
<evidence type="ECO:0000256" key="2">
    <source>
        <dbReference type="ARBA" id="ARBA00022679"/>
    </source>
</evidence>
<dbReference type="Gene3D" id="3.30.470.160">
    <property type="entry name" value="Inositol polyphosphate kinase"/>
    <property type="match status" value="1"/>
</dbReference>
<keyword evidence="6" id="KW-1185">Reference proteome</keyword>
<evidence type="ECO:0000256" key="4">
    <source>
        <dbReference type="RuleBase" id="RU363090"/>
    </source>
</evidence>
<evidence type="ECO:0000313" key="5">
    <source>
        <dbReference type="EMBL" id="EAX94539.1"/>
    </source>
</evidence>
<dbReference type="SMR" id="A2FKP1"/>
<dbReference type="EC" id="2.7.-.-" evidence="4"/>
<dbReference type="InterPro" id="IPR038286">
    <property type="entry name" value="IPK_sf"/>
</dbReference>
<protein>
    <recommendedName>
        <fullName evidence="4">Kinase</fullName>
        <ecNumber evidence="4">2.7.-.-</ecNumber>
    </recommendedName>
</protein>
<evidence type="ECO:0000256" key="1">
    <source>
        <dbReference type="ARBA" id="ARBA00007374"/>
    </source>
</evidence>
<dbReference type="InParanoid" id="A2FKP1"/>
<accession>A2FKP1</accession>
<name>A2FKP1_TRIV3</name>
<reference evidence="5" key="1">
    <citation type="submission" date="2006-10" db="EMBL/GenBank/DDBJ databases">
        <authorList>
            <person name="Amadeo P."/>
            <person name="Zhao Q."/>
            <person name="Wortman J."/>
            <person name="Fraser-Liggett C."/>
            <person name="Carlton J."/>
        </authorList>
    </citation>
    <scope>NUCLEOTIDE SEQUENCE</scope>
    <source>
        <strain evidence="5">G3</strain>
    </source>
</reference>
<dbReference type="OrthoDB" id="2573163at2759"/>
<evidence type="ECO:0000313" key="6">
    <source>
        <dbReference type="Proteomes" id="UP000001542"/>
    </source>
</evidence>
<dbReference type="GO" id="GO:0005737">
    <property type="term" value="C:cytoplasm"/>
    <property type="evidence" value="ECO:0000318"/>
    <property type="project" value="GO_Central"/>
</dbReference>
<gene>
    <name evidence="5" type="ORF">TVAG_429810</name>
</gene>
<dbReference type="GO" id="GO:0046854">
    <property type="term" value="P:phosphatidylinositol phosphate biosynthetic process"/>
    <property type="evidence" value="ECO:0000318"/>
    <property type="project" value="GO_Central"/>
</dbReference>
<dbReference type="EMBL" id="DS113852">
    <property type="protein sequence ID" value="EAX94539.1"/>
    <property type="molecule type" value="Genomic_DNA"/>
</dbReference>
<sequence>MNTQHPEPINDCAVLHMDSRNGSDIKRSRFGHENQNFSFREGYFAKKADPQEVFMYDFFTNKCSDIIKPELLPKCLGTGYFTEGNTVLRAGDPIEVKFSPKMTSEPLDGQPAMIFQADMTHGYEKPCLVDFKIGLRSWRCGSSQKKATRRHEKLYREPTQTLCYHVRAAIWHGTNDERYWKHDDLCYVERNFGFFCTKDELDNFMKEFFKYPQQIPTFRRKLEDLATAFQKLHDNMGLRIYSGSVVVVYDAAHPEKYDLRFLDFAKGFIHIEDIAAETGEPLEQCEDYVCTGLRNLSKELGKLLEQ</sequence>
<dbReference type="VEuPathDB" id="TrichDB:TVAGG3_0403310"/>
<dbReference type="GO" id="GO:0032958">
    <property type="term" value="P:inositol phosphate biosynthetic process"/>
    <property type="evidence" value="ECO:0000318"/>
    <property type="project" value="GO_Central"/>
</dbReference>
<dbReference type="RefSeq" id="XP_001307469.1">
    <property type="nucleotide sequence ID" value="XM_001307468.1"/>
</dbReference>
<evidence type="ECO:0000256" key="3">
    <source>
        <dbReference type="ARBA" id="ARBA00022777"/>
    </source>
</evidence>
<dbReference type="KEGG" id="tva:4752275"/>
<dbReference type="PANTHER" id="PTHR12400:SF21">
    <property type="entry name" value="KINASE"/>
    <property type="match status" value="1"/>
</dbReference>
<dbReference type="VEuPathDB" id="TrichDB:TVAG_429810"/>
<dbReference type="Pfam" id="PF03770">
    <property type="entry name" value="IPK"/>
    <property type="match status" value="1"/>
</dbReference>